<keyword evidence="3" id="KW-0804">Transcription</keyword>
<dbReference type="RefSeq" id="WP_023850396.1">
    <property type="nucleotide sequence ID" value="NZ_CP047166.1"/>
</dbReference>
<dbReference type="Pfam" id="PF06445">
    <property type="entry name" value="GyrI-like"/>
    <property type="match status" value="1"/>
</dbReference>
<evidence type="ECO:0000313" key="6">
    <source>
        <dbReference type="Proteomes" id="UP000596387"/>
    </source>
</evidence>
<dbReference type="InterPro" id="IPR010499">
    <property type="entry name" value="AraC_E-bd"/>
</dbReference>
<dbReference type="Proteomes" id="UP000596387">
    <property type="component" value="Chromosome"/>
</dbReference>
<dbReference type="SUPFAM" id="SSF46689">
    <property type="entry name" value="Homeodomain-like"/>
    <property type="match status" value="2"/>
</dbReference>
<dbReference type="InterPro" id="IPR018062">
    <property type="entry name" value="HTH_AraC-typ_CS"/>
</dbReference>
<dbReference type="PANTHER" id="PTHR40055:SF1">
    <property type="entry name" value="TRANSCRIPTIONAL REGULATOR YGIV-RELATED"/>
    <property type="match status" value="1"/>
</dbReference>
<keyword evidence="1" id="KW-0805">Transcription regulation</keyword>
<keyword evidence="6" id="KW-1185">Reference proteome</keyword>
<organism evidence="5 6">
    <name type="scientific">Ponticoccus alexandrii</name>
    <dbReference type="NCBI Taxonomy" id="1943633"/>
    <lineage>
        <taxon>Bacteria</taxon>
        <taxon>Pseudomonadati</taxon>
        <taxon>Pseudomonadota</taxon>
        <taxon>Alphaproteobacteria</taxon>
        <taxon>Rhodobacterales</taxon>
        <taxon>Roseobacteraceae</taxon>
        <taxon>Ponticoccus</taxon>
    </lineage>
</organism>
<dbReference type="PANTHER" id="PTHR40055">
    <property type="entry name" value="TRANSCRIPTIONAL REGULATOR YGIV-RELATED"/>
    <property type="match status" value="1"/>
</dbReference>
<evidence type="ECO:0000256" key="1">
    <source>
        <dbReference type="ARBA" id="ARBA00023015"/>
    </source>
</evidence>
<dbReference type="PROSITE" id="PS01124">
    <property type="entry name" value="HTH_ARAC_FAMILY_2"/>
    <property type="match status" value="1"/>
</dbReference>
<feature type="domain" description="HTH araC/xylS-type" evidence="4">
    <location>
        <begin position="10"/>
        <end position="108"/>
    </location>
</feature>
<dbReference type="InterPro" id="IPR011256">
    <property type="entry name" value="Reg_factor_effector_dom_sf"/>
</dbReference>
<sequence length="286" mass="31771">MTASYETRIRRVRQYIFDNPAGDLSLDALAGVAAMSRFHWHRVFHGMTGETCAQAVRRIRAHRAACWLVQTNWPLETIAARAGYDNAQSFARTFKAQFAMTPAAFRKAGRPDPLDPDFITGDPAMYPVEIRPAEDPFRIAALPHTGPYIEIGRTFEQVSTVFAARGLWPQGRGMIGLYYDDPDSVPEADLRSHAGIIVPEDFAMPEALEEIRVPSQRYAVATYTGPYAGLKGCYDWFFGSWLPASGEEAAEAPCMELYMNSPQETAPQDLVTKIFMPLRPASVTAA</sequence>
<evidence type="ECO:0000256" key="2">
    <source>
        <dbReference type="ARBA" id="ARBA00023125"/>
    </source>
</evidence>
<evidence type="ECO:0000259" key="4">
    <source>
        <dbReference type="PROSITE" id="PS01124"/>
    </source>
</evidence>
<dbReference type="InterPro" id="IPR050908">
    <property type="entry name" value="SmbC-like"/>
</dbReference>
<evidence type="ECO:0000256" key="3">
    <source>
        <dbReference type="ARBA" id="ARBA00023163"/>
    </source>
</evidence>
<reference evidence="5 6" key="1">
    <citation type="submission" date="2019-12" db="EMBL/GenBank/DDBJ databases">
        <title>Complete Genome Sequence of a Quorum-Sensing Bacterium,Rhodobacteraceae bacterium C31, Isolated from a marine microalgae symbiotic bacteria.</title>
        <authorList>
            <person name="Zhang Y."/>
        </authorList>
    </citation>
    <scope>NUCLEOTIDE SEQUENCE [LARGE SCALE GENOMIC DNA]</scope>
    <source>
        <strain evidence="5 6">C31</strain>
    </source>
</reference>
<proteinExistence type="predicted"/>
<dbReference type="PROSITE" id="PS00041">
    <property type="entry name" value="HTH_ARAC_FAMILY_1"/>
    <property type="match status" value="1"/>
</dbReference>
<name>A0ABX7FDB3_9RHOB</name>
<dbReference type="SMART" id="SM00342">
    <property type="entry name" value="HTH_ARAC"/>
    <property type="match status" value="1"/>
</dbReference>
<accession>A0ABX7FDB3</accession>
<dbReference type="InterPro" id="IPR009057">
    <property type="entry name" value="Homeodomain-like_sf"/>
</dbReference>
<dbReference type="Pfam" id="PF12833">
    <property type="entry name" value="HTH_18"/>
    <property type="match status" value="1"/>
</dbReference>
<dbReference type="Gene3D" id="1.10.10.60">
    <property type="entry name" value="Homeodomain-like"/>
    <property type="match status" value="1"/>
</dbReference>
<gene>
    <name evidence="5" type="ORF">GQA70_15365</name>
</gene>
<dbReference type="InterPro" id="IPR029442">
    <property type="entry name" value="GyrI-like"/>
</dbReference>
<dbReference type="SUPFAM" id="SSF55136">
    <property type="entry name" value="Probable bacterial effector-binding domain"/>
    <property type="match status" value="1"/>
</dbReference>
<dbReference type="SMART" id="SM00871">
    <property type="entry name" value="AraC_E_bind"/>
    <property type="match status" value="1"/>
</dbReference>
<dbReference type="Gene3D" id="3.20.80.10">
    <property type="entry name" value="Regulatory factor, effector binding domain"/>
    <property type="match status" value="1"/>
</dbReference>
<protein>
    <submittedName>
        <fullName evidence="5">Helix-turn-helix domain-containing protein</fullName>
    </submittedName>
</protein>
<dbReference type="InterPro" id="IPR018060">
    <property type="entry name" value="HTH_AraC"/>
</dbReference>
<keyword evidence="2" id="KW-0238">DNA-binding</keyword>
<evidence type="ECO:0000313" key="5">
    <source>
        <dbReference type="EMBL" id="QRF67569.1"/>
    </source>
</evidence>
<dbReference type="EMBL" id="CP047166">
    <property type="protein sequence ID" value="QRF67569.1"/>
    <property type="molecule type" value="Genomic_DNA"/>
</dbReference>